<proteinExistence type="predicted"/>
<keyword evidence="2" id="KW-0813">Transport</keyword>
<organism evidence="9 10">
    <name type="scientific">Pelobates cultripes</name>
    <name type="common">Western spadefoot toad</name>
    <dbReference type="NCBI Taxonomy" id="61616"/>
    <lineage>
        <taxon>Eukaryota</taxon>
        <taxon>Metazoa</taxon>
        <taxon>Chordata</taxon>
        <taxon>Craniata</taxon>
        <taxon>Vertebrata</taxon>
        <taxon>Euteleostomi</taxon>
        <taxon>Amphibia</taxon>
        <taxon>Batrachia</taxon>
        <taxon>Anura</taxon>
        <taxon>Pelobatoidea</taxon>
        <taxon>Pelobatidae</taxon>
        <taxon>Pelobates</taxon>
    </lineage>
</organism>
<dbReference type="PANTHER" id="PTHR34033:SF1">
    <property type="entry name" value="AP-5 COMPLEX SUBUNIT BETA-1"/>
    <property type="match status" value="1"/>
</dbReference>
<keyword evidence="3" id="KW-0653">Protein transport</keyword>
<feature type="domain" description="AP5B1 C-terminal" evidence="8">
    <location>
        <begin position="826"/>
        <end position="922"/>
    </location>
</feature>
<evidence type="ECO:0000313" key="10">
    <source>
        <dbReference type="Proteomes" id="UP001295444"/>
    </source>
</evidence>
<dbReference type="GO" id="GO:0016197">
    <property type="term" value="P:endosomal transport"/>
    <property type="evidence" value="ECO:0007669"/>
    <property type="project" value="InterPro"/>
</dbReference>
<dbReference type="EMBL" id="OW240921">
    <property type="protein sequence ID" value="CAH2319859.1"/>
    <property type="molecule type" value="Genomic_DNA"/>
</dbReference>
<evidence type="ECO:0000259" key="8">
    <source>
        <dbReference type="Pfam" id="PF21590"/>
    </source>
</evidence>
<evidence type="ECO:0000259" key="7">
    <source>
        <dbReference type="Pfam" id="PF21589"/>
    </source>
</evidence>
<dbReference type="InterPro" id="IPR048978">
    <property type="entry name" value="AP5B1_N"/>
</dbReference>
<feature type="domain" description="AP5B1 middle" evidence="6">
    <location>
        <begin position="249"/>
        <end position="628"/>
    </location>
</feature>
<evidence type="ECO:0000256" key="4">
    <source>
        <dbReference type="ARBA" id="ARBA00032431"/>
    </source>
</evidence>
<evidence type="ECO:0000256" key="1">
    <source>
        <dbReference type="ARBA" id="ARBA00018167"/>
    </source>
</evidence>
<keyword evidence="10" id="KW-1185">Reference proteome</keyword>
<dbReference type="Pfam" id="PF21590">
    <property type="entry name" value="AP5B1_C"/>
    <property type="match status" value="1"/>
</dbReference>
<dbReference type="InterPro" id="IPR038741">
    <property type="entry name" value="AP5B1"/>
</dbReference>
<name>A0AAD1TAW5_PELCU</name>
<dbReference type="InterPro" id="IPR048981">
    <property type="entry name" value="AP5B1_C"/>
</dbReference>
<dbReference type="GO" id="GO:0030119">
    <property type="term" value="C:AP-type membrane coat adaptor complex"/>
    <property type="evidence" value="ECO:0007669"/>
    <property type="project" value="TreeGrafter"/>
</dbReference>
<gene>
    <name evidence="9" type="ORF">PECUL_23A017411</name>
</gene>
<evidence type="ECO:0000259" key="6">
    <source>
        <dbReference type="Pfam" id="PF21588"/>
    </source>
</evidence>
<protein>
    <recommendedName>
        <fullName evidence="1">AP-5 complex subunit beta-1</fullName>
    </recommendedName>
    <alternativeName>
        <fullName evidence="4">Adaptor-related protein complex 5 beta subunit</fullName>
    </alternativeName>
</protein>
<evidence type="ECO:0000259" key="5">
    <source>
        <dbReference type="Pfam" id="PF21587"/>
    </source>
</evidence>
<dbReference type="AlphaFoldDB" id="A0AAD1TAW5"/>
<dbReference type="PANTHER" id="PTHR34033">
    <property type="entry name" value="AP-5 COMPLEX SUBUNIT BETA-1"/>
    <property type="match status" value="1"/>
</dbReference>
<dbReference type="GO" id="GO:0015031">
    <property type="term" value="P:protein transport"/>
    <property type="evidence" value="ECO:0007669"/>
    <property type="project" value="UniProtKB-KW"/>
</dbReference>
<dbReference type="InterPro" id="IPR048979">
    <property type="entry name" value="AP5B1_middle"/>
</dbReference>
<feature type="domain" description="AP-5 complex subunit beta-1 beta-barrel" evidence="7">
    <location>
        <begin position="732"/>
        <end position="802"/>
    </location>
</feature>
<dbReference type="Pfam" id="PF21587">
    <property type="entry name" value="AP5B1_N"/>
    <property type="match status" value="1"/>
</dbReference>
<dbReference type="Pfam" id="PF21588">
    <property type="entry name" value="AP5B1_middle"/>
    <property type="match status" value="1"/>
</dbReference>
<sequence length="928" mass="106107">MAERSNTSWVRTVSSFHASPKSFLSNVAPDAFLDELITDLTSETINEQTKVLMLNLFLEFPNHLCPDQSTGEKTTELLLNILKPMLKSGKSVPFRCHLLLAIETVLITTDNFNLTCKVAQEFASMLMHITADINDRKQGAVNRQLRVTACECLRELENCYPGFLCDRLETLYYMHQQEITYIHQSYTILYTVALKNAVQVLARRGGPNNGMLKVILTSNKYFFWNATEKSRVLQSTSGEQAVLLAPNSETKEIKSVLALLLEDSYLLSPICQNTLFWQITQIVSMISSVSPVVFKSQLVRLFGTMDISFFHSILQMKAVFTDSLFTSEDEHFLLKRLVGMTQHPLLSTAVKLFYLDCLLHFPENRPLNSNPGENLPVLLTVQMTSSLFPTIFNDYSTMLCRQNLLSMVYLENEGCHSETGIGFLFEHLMSLYSMVHRNGNCDITSTFFRAFYLFVRYFNSCEKYMENLIKVLLELYRSQSSLAPYFINLINETQILLEFHSWPISLSKALQKLIVDLPLEKQNVKCLGWHLQVLARVAQENTIQQKKTVSFLKRVAVQSGICQRGDWKAGNAVLSVCKNLLQHQHLDSVFMLLADLLQYLMHHFEDIDIQDHARLYYILLTNVASDKLTKVLTMSPVKGKSKARSLSSIMTENENFSTLLTIHNTPCTVLQLCTVPKVSNDFPVCSEASVLDNSTSDHLLEEYNKQLIERSFFLTMKYHLSFKGDIEPKNHQVFCIALEFEQVDSCYEPISEITVPCLILGREPPVVTLYIIPKDPYPSVIHVNATYDNQDGLTYNTCLEPLQIKFPDIFLPLPLPSSCPEISRAQLFDKLWLTLQPDESNQCEDSTFCYNVLQKSLYDVAQSYFSNFVVVYKGDEYKIGLFLPPQFHILMHIKSEKDIAKFSIRTDNWKLLPLLNSHLLNITSQKDL</sequence>
<evidence type="ECO:0000256" key="3">
    <source>
        <dbReference type="ARBA" id="ARBA00022927"/>
    </source>
</evidence>
<dbReference type="Proteomes" id="UP001295444">
    <property type="component" value="Chromosome 10"/>
</dbReference>
<accession>A0AAD1TAW5</accession>
<reference evidence="9" key="1">
    <citation type="submission" date="2022-03" db="EMBL/GenBank/DDBJ databases">
        <authorList>
            <person name="Alioto T."/>
            <person name="Alioto T."/>
            <person name="Gomez Garrido J."/>
        </authorList>
    </citation>
    <scope>NUCLEOTIDE SEQUENCE</scope>
</reference>
<dbReference type="Pfam" id="PF21589">
    <property type="entry name" value="AP5B1_barrel"/>
    <property type="match status" value="1"/>
</dbReference>
<evidence type="ECO:0000256" key="2">
    <source>
        <dbReference type="ARBA" id="ARBA00022448"/>
    </source>
</evidence>
<dbReference type="InterPro" id="IPR048980">
    <property type="entry name" value="AP5B1_barrel"/>
</dbReference>
<feature type="domain" description="AP-5 complex subunit beta-1 N-terminal" evidence="5">
    <location>
        <begin position="35"/>
        <end position="106"/>
    </location>
</feature>
<dbReference type="GO" id="GO:0005765">
    <property type="term" value="C:lysosomal membrane"/>
    <property type="evidence" value="ECO:0007669"/>
    <property type="project" value="TreeGrafter"/>
</dbReference>
<evidence type="ECO:0000313" key="9">
    <source>
        <dbReference type="EMBL" id="CAH2319859.1"/>
    </source>
</evidence>